<dbReference type="GO" id="GO:0070043">
    <property type="term" value="F:rRNA (guanine-N7-)-methyltransferase activity"/>
    <property type="evidence" value="ECO:0007669"/>
    <property type="project" value="UniProtKB-UniRule"/>
</dbReference>
<evidence type="ECO:0000256" key="5">
    <source>
        <dbReference type="ARBA" id="ARBA00022691"/>
    </source>
</evidence>
<dbReference type="OrthoDB" id="9808773at2"/>
<comment type="subcellular location">
    <subcellularLocation>
        <location evidence="6">Cytoplasm</location>
    </subcellularLocation>
</comment>
<dbReference type="Pfam" id="PF02527">
    <property type="entry name" value="GidB"/>
    <property type="match status" value="1"/>
</dbReference>
<keyword evidence="8" id="KW-1185">Reference proteome</keyword>
<comment type="caution">
    <text evidence="6">Lacks conserved residue(s) required for the propagation of feature annotation.</text>
</comment>
<dbReference type="HAMAP" id="MF_00074">
    <property type="entry name" value="16SrRNA_methyltr_G"/>
    <property type="match status" value="1"/>
</dbReference>
<dbReference type="PANTHER" id="PTHR31760:SF0">
    <property type="entry name" value="S-ADENOSYL-L-METHIONINE-DEPENDENT METHYLTRANSFERASES SUPERFAMILY PROTEIN"/>
    <property type="match status" value="1"/>
</dbReference>
<keyword evidence="5 6" id="KW-0949">S-adenosyl-L-methionine</keyword>
<dbReference type="PIRSF" id="PIRSF003078">
    <property type="entry name" value="GidB"/>
    <property type="match status" value="1"/>
</dbReference>
<dbReference type="InterPro" id="IPR003682">
    <property type="entry name" value="rRNA_ssu_MeTfrase_G"/>
</dbReference>
<keyword evidence="4 6" id="KW-0808">Transferase</keyword>
<gene>
    <name evidence="6 7" type="primary">rsmG</name>
    <name evidence="7" type="ORF">EDM57_14860</name>
</gene>
<dbReference type="EMBL" id="RHHS01000034">
    <property type="protein sequence ID" value="RNB55628.1"/>
    <property type="molecule type" value="Genomic_DNA"/>
</dbReference>
<dbReference type="Proteomes" id="UP000268829">
    <property type="component" value="Unassembled WGS sequence"/>
</dbReference>
<reference evidence="7 8" key="1">
    <citation type="submission" date="2018-10" db="EMBL/GenBank/DDBJ databases">
        <title>Phylogenomics of Brevibacillus.</title>
        <authorList>
            <person name="Dunlap C."/>
        </authorList>
    </citation>
    <scope>NUCLEOTIDE SEQUENCE [LARGE SCALE GENOMIC DNA]</scope>
    <source>
        <strain evidence="7 8">DSM 100115</strain>
    </source>
</reference>
<dbReference type="GO" id="GO:0005829">
    <property type="term" value="C:cytosol"/>
    <property type="evidence" value="ECO:0007669"/>
    <property type="project" value="TreeGrafter"/>
</dbReference>
<dbReference type="SUPFAM" id="SSF53335">
    <property type="entry name" value="S-adenosyl-L-methionine-dependent methyltransferases"/>
    <property type="match status" value="1"/>
</dbReference>
<protein>
    <recommendedName>
        <fullName evidence="6">Ribosomal RNA small subunit methyltransferase G</fullName>
        <ecNumber evidence="6">2.1.1.-</ecNumber>
    </recommendedName>
    <alternativeName>
        <fullName evidence="6">16S rRNA 7-methylguanosine methyltransferase</fullName>
        <shortName evidence="6">16S rRNA m7G methyltransferase</shortName>
    </alternativeName>
</protein>
<keyword evidence="3 6" id="KW-0489">Methyltransferase</keyword>
<feature type="binding site" evidence="6">
    <location>
        <position position="147"/>
    </location>
    <ligand>
        <name>S-adenosyl-L-methionine</name>
        <dbReference type="ChEBI" id="CHEBI:59789"/>
    </ligand>
</feature>
<feature type="binding site" evidence="6">
    <location>
        <position position="77"/>
    </location>
    <ligand>
        <name>S-adenosyl-L-methionine</name>
        <dbReference type="ChEBI" id="CHEBI:59789"/>
    </ligand>
</feature>
<dbReference type="NCBIfam" id="TIGR00138">
    <property type="entry name" value="rsmG_gidB"/>
    <property type="match status" value="1"/>
</dbReference>
<comment type="similarity">
    <text evidence="6">Belongs to the methyltransferase superfamily. RNA methyltransferase RsmG family.</text>
</comment>
<keyword evidence="2 6" id="KW-0698">rRNA processing</keyword>
<dbReference type="Gene3D" id="3.40.50.150">
    <property type="entry name" value="Vaccinia Virus protein VP39"/>
    <property type="match status" value="1"/>
</dbReference>
<dbReference type="RefSeq" id="WP_122905494.1">
    <property type="nucleotide sequence ID" value="NZ_RHHS01000034.1"/>
</dbReference>
<comment type="caution">
    <text evidence="7">The sequence shown here is derived from an EMBL/GenBank/DDBJ whole genome shotgun (WGS) entry which is preliminary data.</text>
</comment>
<evidence type="ECO:0000256" key="2">
    <source>
        <dbReference type="ARBA" id="ARBA00022552"/>
    </source>
</evidence>
<feature type="binding site" evidence="6">
    <location>
        <position position="82"/>
    </location>
    <ligand>
        <name>S-adenosyl-L-methionine</name>
        <dbReference type="ChEBI" id="CHEBI:59789"/>
    </ligand>
</feature>
<dbReference type="FunFam" id="3.40.50.150:FF:000041">
    <property type="entry name" value="Ribosomal RNA small subunit methyltransferase G"/>
    <property type="match status" value="1"/>
</dbReference>
<organism evidence="7 8">
    <name type="scientific">Brevibacillus gelatini</name>
    <dbReference type="NCBI Taxonomy" id="1655277"/>
    <lineage>
        <taxon>Bacteria</taxon>
        <taxon>Bacillati</taxon>
        <taxon>Bacillota</taxon>
        <taxon>Bacilli</taxon>
        <taxon>Bacillales</taxon>
        <taxon>Paenibacillaceae</taxon>
        <taxon>Brevibacillus</taxon>
    </lineage>
</organism>
<evidence type="ECO:0000313" key="7">
    <source>
        <dbReference type="EMBL" id="RNB55628.1"/>
    </source>
</evidence>
<dbReference type="PANTHER" id="PTHR31760">
    <property type="entry name" value="S-ADENOSYL-L-METHIONINE-DEPENDENT METHYLTRANSFERASES SUPERFAMILY PROTEIN"/>
    <property type="match status" value="1"/>
</dbReference>
<proteinExistence type="inferred from homology"/>
<dbReference type="AlphaFoldDB" id="A0A3M8AWU8"/>
<accession>A0A3M8AWU8</accession>
<feature type="binding site" evidence="6">
    <location>
        <begin position="128"/>
        <end position="129"/>
    </location>
    <ligand>
        <name>S-adenosyl-L-methionine</name>
        <dbReference type="ChEBI" id="CHEBI:59789"/>
    </ligand>
</feature>
<sequence length="238" mass="26758">MTKEQFAKALAAQGISLTDRQKEQFDHFFRLLVEWNEKMNLTGITEEGQVYIKHFYDSITPAFYFPFDQVKSVVDIGGGAGFPSIPLKICFPHLKMTIIDSLNKRMSFLQHVAGELGLEDVYPVHGRAEDRGQEAGYREQFDLVVARAVARLNLLAEFCLPFAQPQGHFIALKGADITMELNEAKKAIKTLGGKTRKVETFHLPEEAGERNIVIIEKIEPTPKSYPRKAGVPAKKPIL</sequence>
<evidence type="ECO:0000313" key="8">
    <source>
        <dbReference type="Proteomes" id="UP000268829"/>
    </source>
</evidence>
<name>A0A3M8AWU8_9BACL</name>
<dbReference type="InterPro" id="IPR029063">
    <property type="entry name" value="SAM-dependent_MTases_sf"/>
</dbReference>
<evidence type="ECO:0000256" key="3">
    <source>
        <dbReference type="ARBA" id="ARBA00022603"/>
    </source>
</evidence>
<evidence type="ECO:0000256" key="6">
    <source>
        <dbReference type="HAMAP-Rule" id="MF_00074"/>
    </source>
</evidence>
<comment type="function">
    <text evidence="6">Specifically methylates the N7 position of guanine in position 535 of 16S rRNA.</text>
</comment>
<evidence type="ECO:0000256" key="4">
    <source>
        <dbReference type="ARBA" id="ARBA00022679"/>
    </source>
</evidence>
<keyword evidence="1 6" id="KW-0963">Cytoplasm</keyword>
<evidence type="ECO:0000256" key="1">
    <source>
        <dbReference type="ARBA" id="ARBA00022490"/>
    </source>
</evidence>
<dbReference type="EC" id="2.1.1.-" evidence="6"/>